<dbReference type="GO" id="GO:0016712">
    <property type="term" value="F:oxidoreductase activity, acting on paired donors, with incorporation or reduction of molecular oxygen, reduced flavin or flavoprotein as one donor, and incorporation of one atom of oxygen"/>
    <property type="evidence" value="ECO:0007669"/>
    <property type="project" value="UniProtKB-EC"/>
</dbReference>
<evidence type="ECO:0000256" key="17">
    <source>
        <dbReference type="RuleBase" id="RU000461"/>
    </source>
</evidence>
<keyword evidence="7 16" id="KW-0349">Heme</keyword>
<dbReference type="PRINTS" id="PR00463">
    <property type="entry name" value="EP450I"/>
</dbReference>
<dbReference type="CDD" id="cd11056">
    <property type="entry name" value="CYP6-like"/>
    <property type="match status" value="1"/>
</dbReference>
<dbReference type="PRINTS" id="PR00385">
    <property type="entry name" value="P450"/>
</dbReference>
<reference evidence="18" key="1">
    <citation type="journal article" date="2015" name="PLoS ONE">
        <title>The Peripheral Olfactory Repertoire of the Lightbrown Apple Moth, Epiphyas postvittana.</title>
        <authorList>
            <person name="Corcoran J.A."/>
            <person name="Jordan M.D."/>
            <person name="Thrimawithana A.H."/>
            <person name="Crowhurst R.N."/>
            <person name="Newcomb R.D."/>
        </authorList>
    </citation>
    <scope>NUCLEOTIDE SEQUENCE</scope>
</reference>
<keyword evidence="12 16" id="KW-0408">Iron</keyword>
<dbReference type="Gene3D" id="1.10.630.10">
    <property type="entry name" value="Cytochrome P450"/>
    <property type="match status" value="1"/>
</dbReference>
<dbReference type="InterPro" id="IPR050476">
    <property type="entry name" value="Insect_CytP450_Detox"/>
</dbReference>
<evidence type="ECO:0000256" key="8">
    <source>
        <dbReference type="ARBA" id="ARBA00022723"/>
    </source>
</evidence>
<dbReference type="InterPro" id="IPR001128">
    <property type="entry name" value="Cyt_P450"/>
</dbReference>
<proteinExistence type="inferred from homology"/>
<comment type="cofactor">
    <cofactor evidence="1 16">
        <name>heme</name>
        <dbReference type="ChEBI" id="CHEBI:30413"/>
    </cofactor>
</comment>
<dbReference type="GO" id="GO:0020037">
    <property type="term" value="F:heme binding"/>
    <property type="evidence" value="ECO:0007669"/>
    <property type="project" value="InterPro"/>
</dbReference>
<keyword evidence="14" id="KW-0472">Membrane</keyword>
<keyword evidence="8 16" id="KW-0479">Metal-binding</keyword>
<dbReference type="PANTHER" id="PTHR24292">
    <property type="entry name" value="CYTOCHROME P450"/>
    <property type="match status" value="1"/>
</dbReference>
<evidence type="ECO:0000256" key="16">
    <source>
        <dbReference type="PIRSR" id="PIRSR602401-1"/>
    </source>
</evidence>
<sequence length="512" mass="57654">MINTLAVVLGLAAALYFYLTRTFDYWRRRGVKHDQPWPLFGTNAKNYLMQATIMKMATDTYKKYPGEKVVGYFRSSTPELVIRDPALAKRVLISDFNSFHRRGIFPAKHGLEPLQKNQFGADDDLWRLLRLRMTPAFSSGKLKAMFPLIVERTERLQVRLKREVSKKEAIDARDLMARYTTDVIGTVGFGVLSDSLNDEDAAFRQLGLKLVSFNLSRVLKLALKNLLPMFFGHLKFTGDFEGEVVGMVQAIMQQRNYEPCGRNDFIDLLLECKKKGAMTGDSIVEVNADGSPKKVSIDMDAAIMAAQSFVFFVAGFETSSSATSYTLHLLAHHPIVQRKAQEEIDRVLAKHDNKLSYDSISELTYLRWCLDESLRIFPSVGFLQRQCVRPYTFPDLKLSIDPGVIIMIPVEAYQNDPEIFPEPKEFRPERFDPEVFTAEQKMAYMPFGEGPRACVGERLGLMQSMAGLTAVLAQFSVSPAPGAPRDPVINPIGGATQSIKGGLPLIFHERDI</sequence>
<comment type="catalytic activity">
    <reaction evidence="15">
        <text>an organic molecule + reduced [NADPH--hemoprotein reductase] + O2 = an alcohol + oxidized [NADPH--hemoprotein reductase] + H2O + H(+)</text>
        <dbReference type="Rhea" id="RHEA:17149"/>
        <dbReference type="Rhea" id="RHEA-COMP:11964"/>
        <dbReference type="Rhea" id="RHEA-COMP:11965"/>
        <dbReference type="ChEBI" id="CHEBI:15377"/>
        <dbReference type="ChEBI" id="CHEBI:15378"/>
        <dbReference type="ChEBI" id="CHEBI:15379"/>
        <dbReference type="ChEBI" id="CHEBI:30879"/>
        <dbReference type="ChEBI" id="CHEBI:57618"/>
        <dbReference type="ChEBI" id="CHEBI:58210"/>
        <dbReference type="ChEBI" id="CHEBI:142491"/>
        <dbReference type="EC" id="1.14.14.1"/>
    </reaction>
</comment>
<evidence type="ECO:0000256" key="13">
    <source>
        <dbReference type="ARBA" id="ARBA00023033"/>
    </source>
</evidence>
<dbReference type="PROSITE" id="PS00086">
    <property type="entry name" value="CYTOCHROME_P450"/>
    <property type="match status" value="1"/>
</dbReference>
<dbReference type="InterPro" id="IPR002401">
    <property type="entry name" value="Cyt_P450_E_grp-I"/>
</dbReference>
<comment type="subcellular location">
    <subcellularLocation>
        <location evidence="4">Endoplasmic reticulum membrane</location>
        <topology evidence="4">Peripheral membrane protein</topology>
    </subcellularLocation>
    <subcellularLocation>
        <location evidence="3">Microsome membrane</location>
        <topology evidence="3">Peripheral membrane protein</topology>
    </subcellularLocation>
</comment>
<organism evidence="18">
    <name type="scientific">Epiphyas postvittana</name>
    <name type="common">Light brown apple moth</name>
    <dbReference type="NCBI Taxonomy" id="65032"/>
    <lineage>
        <taxon>Eukaryota</taxon>
        <taxon>Metazoa</taxon>
        <taxon>Ecdysozoa</taxon>
        <taxon>Arthropoda</taxon>
        <taxon>Hexapoda</taxon>
        <taxon>Insecta</taxon>
        <taxon>Pterygota</taxon>
        <taxon>Neoptera</taxon>
        <taxon>Endopterygota</taxon>
        <taxon>Lepidoptera</taxon>
        <taxon>Glossata</taxon>
        <taxon>Ditrysia</taxon>
        <taxon>Tortricoidea</taxon>
        <taxon>Tortricidae</taxon>
        <taxon>Tortricinae</taxon>
        <taxon>Epiphyas</taxon>
    </lineage>
</organism>
<name>A0A0K8TV46_EPIPO</name>
<evidence type="ECO:0000256" key="5">
    <source>
        <dbReference type="ARBA" id="ARBA00010617"/>
    </source>
</evidence>
<dbReference type="SUPFAM" id="SSF48264">
    <property type="entry name" value="Cytochrome P450"/>
    <property type="match status" value="1"/>
</dbReference>
<evidence type="ECO:0000256" key="1">
    <source>
        <dbReference type="ARBA" id="ARBA00001971"/>
    </source>
</evidence>
<dbReference type="EC" id="1.14.14.1" evidence="6"/>
<feature type="binding site" description="axial binding residue" evidence="16">
    <location>
        <position position="454"/>
    </location>
    <ligand>
        <name>heme</name>
        <dbReference type="ChEBI" id="CHEBI:30413"/>
    </ligand>
    <ligandPart>
        <name>Fe</name>
        <dbReference type="ChEBI" id="CHEBI:18248"/>
    </ligandPart>
</feature>
<evidence type="ECO:0000256" key="3">
    <source>
        <dbReference type="ARBA" id="ARBA00004174"/>
    </source>
</evidence>
<keyword evidence="11 17" id="KW-0560">Oxidoreductase</keyword>
<keyword evidence="9" id="KW-0256">Endoplasmic reticulum</keyword>
<evidence type="ECO:0000256" key="7">
    <source>
        <dbReference type="ARBA" id="ARBA00022617"/>
    </source>
</evidence>
<evidence type="ECO:0000256" key="9">
    <source>
        <dbReference type="ARBA" id="ARBA00022824"/>
    </source>
</evidence>
<keyword evidence="10" id="KW-0492">Microsome</keyword>
<evidence type="ECO:0000256" key="10">
    <source>
        <dbReference type="ARBA" id="ARBA00022848"/>
    </source>
</evidence>
<evidence type="ECO:0000256" key="6">
    <source>
        <dbReference type="ARBA" id="ARBA00012109"/>
    </source>
</evidence>
<evidence type="ECO:0000256" key="2">
    <source>
        <dbReference type="ARBA" id="ARBA00003690"/>
    </source>
</evidence>
<keyword evidence="13 17" id="KW-0503">Monooxygenase</keyword>
<accession>A0A0K8TV46</accession>
<dbReference type="FunFam" id="1.10.630.10:FF:000042">
    <property type="entry name" value="Cytochrome P450"/>
    <property type="match status" value="1"/>
</dbReference>
<evidence type="ECO:0000313" key="18">
    <source>
        <dbReference type="EMBL" id="JAI18158.1"/>
    </source>
</evidence>
<protein>
    <recommendedName>
        <fullName evidence="6">unspecific monooxygenase</fullName>
        <ecNumber evidence="6">1.14.14.1</ecNumber>
    </recommendedName>
</protein>
<dbReference type="InterPro" id="IPR036396">
    <property type="entry name" value="Cyt_P450_sf"/>
</dbReference>
<comment type="similarity">
    <text evidence="5 17">Belongs to the cytochrome P450 family.</text>
</comment>
<evidence type="ECO:0000256" key="11">
    <source>
        <dbReference type="ARBA" id="ARBA00023002"/>
    </source>
</evidence>
<dbReference type="AlphaFoldDB" id="A0A0K8TV46"/>
<dbReference type="GO" id="GO:0005506">
    <property type="term" value="F:iron ion binding"/>
    <property type="evidence" value="ECO:0007669"/>
    <property type="project" value="InterPro"/>
</dbReference>
<dbReference type="GO" id="GO:0005789">
    <property type="term" value="C:endoplasmic reticulum membrane"/>
    <property type="evidence" value="ECO:0007669"/>
    <property type="project" value="UniProtKB-SubCell"/>
</dbReference>
<dbReference type="Pfam" id="PF00067">
    <property type="entry name" value="p450"/>
    <property type="match status" value="1"/>
</dbReference>
<dbReference type="PANTHER" id="PTHR24292:SF84">
    <property type="entry name" value="CYTOCHROME P450 28A5-RELATED"/>
    <property type="match status" value="1"/>
</dbReference>
<evidence type="ECO:0000256" key="12">
    <source>
        <dbReference type="ARBA" id="ARBA00023004"/>
    </source>
</evidence>
<dbReference type="InterPro" id="IPR017972">
    <property type="entry name" value="Cyt_P450_CS"/>
</dbReference>
<comment type="function">
    <text evidence="2">May be involved in the metabolism of insect hormones and in the breakdown of synthetic insecticides.</text>
</comment>
<evidence type="ECO:0000256" key="14">
    <source>
        <dbReference type="ARBA" id="ARBA00023136"/>
    </source>
</evidence>
<evidence type="ECO:0000256" key="15">
    <source>
        <dbReference type="ARBA" id="ARBA00047827"/>
    </source>
</evidence>
<evidence type="ECO:0000256" key="4">
    <source>
        <dbReference type="ARBA" id="ARBA00004406"/>
    </source>
</evidence>
<dbReference type="EMBL" id="GCVX01000072">
    <property type="protein sequence ID" value="JAI18158.1"/>
    <property type="molecule type" value="Transcribed_RNA"/>
</dbReference>